<keyword evidence="3" id="KW-1185">Reference proteome</keyword>
<feature type="compositionally biased region" description="Polar residues" evidence="1">
    <location>
        <begin position="13"/>
        <end position="34"/>
    </location>
</feature>
<feature type="compositionally biased region" description="Polar residues" evidence="1">
    <location>
        <begin position="103"/>
        <end position="119"/>
    </location>
</feature>
<feature type="compositionally biased region" description="Low complexity" evidence="1">
    <location>
        <begin position="46"/>
        <end position="57"/>
    </location>
</feature>
<dbReference type="OrthoDB" id="2403843at2759"/>
<organism evidence="2 3">
    <name type="scientific">Linnemannia hyalina</name>
    <dbReference type="NCBI Taxonomy" id="64524"/>
    <lineage>
        <taxon>Eukaryota</taxon>
        <taxon>Fungi</taxon>
        <taxon>Fungi incertae sedis</taxon>
        <taxon>Mucoromycota</taxon>
        <taxon>Mortierellomycotina</taxon>
        <taxon>Mortierellomycetes</taxon>
        <taxon>Mortierellales</taxon>
        <taxon>Mortierellaceae</taxon>
        <taxon>Linnemannia</taxon>
    </lineage>
</organism>
<feature type="compositionally biased region" description="Polar residues" evidence="1">
    <location>
        <begin position="64"/>
        <end position="77"/>
    </location>
</feature>
<reference evidence="2" key="1">
    <citation type="submission" date="2021-06" db="EMBL/GenBank/DDBJ databases">
        <title>Genome Sequence of Mortierella hyaline Strain SCG-10, a Cold-Adapted, Nitrate-Reducing Fungus Isolated from Soil in Minnesota, USA.</title>
        <authorList>
            <person name="Aldossari N."/>
        </authorList>
    </citation>
    <scope>NUCLEOTIDE SEQUENCE</scope>
    <source>
        <strain evidence="2">SCG-10</strain>
    </source>
</reference>
<dbReference type="EMBL" id="JAHRHY010000002">
    <property type="protein sequence ID" value="KAG9071843.1"/>
    <property type="molecule type" value="Genomic_DNA"/>
</dbReference>
<name>A0A9P8BXY7_9FUNG</name>
<sequence length="233" mass="25468">MSQIPEIPDYNKMYNTSSYSSSQTMDTTVDNSSGYGPLDHGRDVTSETTTYTNNTVNMAPFQAPASNNDQQRTSDSGSAGKGHRRSSIGSLFNKMIGVDNSQQIPMRKTVSQPANTNINSSGRRRSSIARFLVPDSQPNGDSSPNLGRRRSSSFTSLGYKTDTGGDEHKGPYADVSRSQAEYMDHIREIEKSLNLTHNKDGLPLPKDNTAQAGGRRRSSLAKILGFDKHPLAF</sequence>
<feature type="region of interest" description="Disordered" evidence="1">
    <location>
        <begin position="103"/>
        <end position="173"/>
    </location>
</feature>
<protein>
    <submittedName>
        <fullName evidence="2">Uncharacterized protein</fullName>
    </submittedName>
</protein>
<evidence type="ECO:0000313" key="2">
    <source>
        <dbReference type="EMBL" id="KAG9071843.1"/>
    </source>
</evidence>
<dbReference type="Proteomes" id="UP000707451">
    <property type="component" value="Unassembled WGS sequence"/>
</dbReference>
<feature type="region of interest" description="Disordered" evidence="1">
    <location>
        <begin position="1"/>
        <end position="91"/>
    </location>
</feature>
<comment type="caution">
    <text evidence="2">The sequence shown here is derived from an EMBL/GenBank/DDBJ whole genome shotgun (WGS) entry which is preliminary data.</text>
</comment>
<dbReference type="AlphaFoldDB" id="A0A9P8BXY7"/>
<evidence type="ECO:0000256" key="1">
    <source>
        <dbReference type="SAM" id="MobiDB-lite"/>
    </source>
</evidence>
<gene>
    <name evidence="2" type="ORF">KI688_006059</name>
</gene>
<feature type="region of interest" description="Disordered" evidence="1">
    <location>
        <begin position="194"/>
        <end position="216"/>
    </location>
</feature>
<evidence type="ECO:0000313" key="3">
    <source>
        <dbReference type="Proteomes" id="UP000707451"/>
    </source>
</evidence>
<proteinExistence type="predicted"/>
<feature type="compositionally biased region" description="Polar residues" evidence="1">
    <location>
        <begin position="136"/>
        <end position="145"/>
    </location>
</feature>
<accession>A0A9P8BXY7</accession>